<dbReference type="GO" id="GO:0004941">
    <property type="term" value="F:beta2-adrenergic receptor activity"/>
    <property type="evidence" value="ECO:0007669"/>
    <property type="project" value="TreeGrafter"/>
</dbReference>
<dbReference type="InterPro" id="IPR002233">
    <property type="entry name" value="ADR_fam"/>
</dbReference>
<dbReference type="InterPro" id="IPR017452">
    <property type="entry name" value="GPCR_Rhodpsn_7TM"/>
</dbReference>
<keyword evidence="5 16" id="KW-1133">Transmembrane helix</keyword>
<dbReference type="PANTHER" id="PTHR24248:SF21">
    <property type="entry name" value="BETA-2 ADRENERGIC RECEPTOR"/>
    <property type="match status" value="1"/>
</dbReference>
<evidence type="ECO:0000256" key="9">
    <source>
        <dbReference type="ARBA" id="ARBA00023157"/>
    </source>
</evidence>
<keyword evidence="8" id="KW-0564">Palmitate</keyword>
<evidence type="ECO:0000256" key="5">
    <source>
        <dbReference type="ARBA" id="ARBA00022989"/>
    </source>
</evidence>
<evidence type="ECO:0000256" key="4">
    <source>
        <dbReference type="ARBA" id="ARBA00022692"/>
    </source>
</evidence>
<dbReference type="Proteomes" id="UP000694580">
    <property type="component" value="Chromosome 18"/>
</dbReference>
<evidence type="ECO:0000256" key="7">
    <source>
        <dbReference type="ARBA" id="ARBA00023136"/>
    </source>
</evidence>
<feature type="region of interest" description="Disordered" evidence="15">
    <location>
        <begin position="322"/>
        <end position="347"/>
    </location>
</feature>
<dbReference type="GO" id="GO:0071880">
    <property type="term" value="P:adenylate cyclase-activating adrenergic receptor signaling pathway"/>
    <property type="evidence" value="ECO:0007669"/>
    <property type="project" value="TreeGrafter"/>
</dbReference>
<dbReference type="SMART" id="SM01381">
    <property type="entry name" value="7TM_GPCR_Srsx"/>
    <property type="match status" value="1"/>
</dbReference>
<evidence type="ECO:0000256" key="10">
    <source>
        <dbReference type="ARBA" id="ARBA00023170"/>
    </source>
</evidence>
<evidence type="ECO:0000313" key="19">
    <source>
        <dbReference type="Proteomes" id="UP000694580"/>
    </source>
</evidence>
<evidence type="ECO:0000259" key="17">
    <source>
        <dbReference type="PROSITE" id="PS50262"/>
    </source>
</evidence>
<proteinExistence type="inferred from homology"/>
<accession>A0AAY4EA32</accession>
<evidence type="ECO:0000256" key="6">
    <source>
        <dbReference type="ARBA" id="ARBA00023040"/>
    </source>
</evidence>
<keyword evidence="6 14" id="KW-0297">G-protein coupled receptor</keyword>
<reference evidence="18 19" key="1">
    <citation type="submission" date="2020-06" db="EMBL/GenBank/DDBJ databases">
        <authorList>
            <consortium name="Wellcome Sanger Institute Data Sharing"/>
        </authorList>
    </citation>
    <scope>NUCLEOTIDE SEQUENCE [LARGE SCALE GENOMIC DNA]</scope>
</reference>
<feature type="transmembrane region" description="Helical" evidence="16">
    <location>
        <begin position="93"/>
        <end position="114"/>
    </location>
</feature>
<dbReference type="AlphaFoldDB" id="A0AAY4EA32"/>
<keyword evidence="3" id="KW-1003">Cell membrane</keyword>
<sequence length="369" mass="41391">MNVSKVPSNSDGGTDHGHVLLGILMAFLVLVIVFGNMLVIAAIARFQRLQNVTSCFLMSLACADLLMGLMVVPFSACHILLGTWYFGKFWCDTLFAIDVLCVTASIETLCMIAMDRYLAIVSPFRYQTLLTKRRASGLALLVWLVAVLISFVPIYMGLWMSDKLHNVTSQSSTYHCEFDTNPTYAVISSLISFYIPLLIMLFVYSRVFQEARRQLRKIIRSEGRFHGNPDQHSGRGVRFSLKEHKALKTLGTIMGVFALCWLPFFLLNVTSPFVKINTTVFQIFNWIGYANSAFNPLIYCRSPEFRRAFMELLCLREGRCSPHSTKNGHSIPPAASKGSWEDSDPTEVGGCVNRTDPFGNCRTNVTSVL</sequence>
<evidence type="ECO:0000256" key="15">
    <source>
        <dbReference type="SAM" id="MobiDB-lite"/>
    </source>
</evidence>
<keyword evidence="4 14" id="KW-0812">Transmembrane</keyword>
<keyword evidence="12" id="KW-0449">Lipoprotein</keyword>
<comment type="similarity">
    <text evidence="14">Belongs to the G-protein coupled receptor 1 family.</text>
</comment>
<dbReference type="PANTHER" id="PTHR24248">
    <property type="entry name" value="ADRENERGIC RECEPTOR-RELATED G-PROTEIN COUPLED RECEPTOR"/>
    <property type="match status" value="1"/>
</dbReference>
<dbReference type="InterPro" id="IPR000276">
    <property type="entry name" value="GPCR_Rhodpsn"/>
</dbReference>
<reference evidence="18" key="2">
    <citation type="submission" date="2025-08" db="UniProtKB">
        <authorList>
            <consortium name="Ensembl"/>
        </authorList>
    </citation>
    <scope>IDENTIFICATION</scope>
</reference>
<dbReference type="GO" id="GO:0002025">
    <property type="term" value="P:norepinephrine-epinephrine-mediated vasodilation involved in regulation of systemic arterial blood pressure"/>
    <property type="evidence" value="ECO:0007669"/>
    <property type="project" value="TreeGrafter"/>
</dbReference>
<evidence type="ECO:0000256" key="13">
    <source>
        <dbReference type="ARBA" id="ARBA00030379"/>
    </source>
</evidence>
<evidence type="ECO:0000256" key="11">
    <source>
        <dbReference type="ARBA" id="ARBA00023224"/>
    </source>
</evidence>
<feature type="transmembrane region" description="Helical" evidence="16">
    <location>
        <begin position="135"/>
        <end position="156"/>
    </location>
</feature>
<keyword evidence="10 14" id="KW-0675">Receptor</keyword>
<evidence type="ECO:0000256" key="14">
    <source>
        <dbReference type="RuleBase" id="RU000688"/>
    </source>
</evidence>
<feature type="transmembrane region" description="Helical" evidence="16">
    <location>
        <begin position="246"/>
        <end position="267"/>
    </location>
</feature>
<gene>
    <name evidence="18" type="primary">ADRB2</name>
</gene>
<feature type="transmembrane region" description="Helical" evidence="16">
    <location>
        <begin position="184"/>
        <end position="207"/>
    </location>
</feature>
<name>A0AAY4EA32_9TELE</name>
<keyword evidence="11 14" id="KW-0807">Transducer</keyword>
<keyword evidence="9" id="KW-1015">Disulfide bond</keyword>
<dbReference type="PRINTS" id="PR01103">
    <property type="entry name" value="ADRENERGICR"/>
</dbReference>
<dbReference type="Pfam" id="PF00001">
    <property type="entry name" value="7tm_1"/>
    <property type="match status" value="1"/>
</dbReference>
<evidence type="ECO:0000256" key="8">
    <source>
        <dbReference type="ARBA" id="ARBA00023139"/>
    </source>
</evidence>
<dbReference type="PRINTS" id="PR00237">
    <property type="entry name" value="GPCRRHODOPSN"/>
</dbReference>
<keyword evidence="7 16" id="KW-0472">Membrane</keyword>
<protein>
    <recommendedName>
        <fullName evidence="2">Beta-2 adrenergic receptor</fullName>
    </recommendedName>
    <alternativeName>
        <fullName evidence="13">Beta-2 adrenoreceptor</fullName>
    </alternativeName>
</protein>
<evidence type="ECO:0000256" key="2">
    <source>
        <dbReference type="ARBA" id="ARBA00022188"/>
    </source>
</evidence>
<feature type="transmembrane region" description="Helical" evidence="16">
    <location>
        <begin position="56"/>
        <end position="81"/>
    </location>
</feature>
<organism evidence="18 19">
    <name type="scientific">Denticeps clupeoides</name>
    <name type="common">denticle herring</name>
    <dbReference type="NCBI Taxonomy" id="299321"/>
    <lineage>
        <taxon>Eukaryota</taxon>
        <taxon>Metazoa</taxon>
        <taxon>Chordata</taxon>
        <taxon>Craniata</taxon>
        <taxon>Vertebrata</taxon>
        <taxon>Euteleostomi</taxon>
        <taxon>Actinopterygii</taxon>
        <taxon>Neopterygii</taxon>
        <taxon>Teleostei</taxon>
        <taxon>Clupei</taxon>
        <taxon>Clupeiformes</taxon>
        <taxon>Denticipitoidei</taxon>
        <taxon>Denticipitidae</taxon>
        <taxon>Denticeps</taxon>
    </lineage>
</organism>
<dbReference type="Ensembl" id="ENSDCDT00010064360.1">
    <property type="protein sequence ID" value="ENSDCDP00010053826.1"/>
    <property type="gene ID" value="ENSDCDG00010031204.1"/>
</dbReference>
<feature type="transmembrane region" description="Helical" evidence="16">
    <location>
        <begin position="279"/>
        <end position="300"/>
    </location>
</feature>
<comment type="subcellular location">
    <subcellularLocation>
        <location evidence="1">Cell membrane</location>
        <topology evidence="1">Multi-pass membrane protein</topology>
    </subcellularLocation>
</comment>
<evidence type="ECO:0000256" key="16">
    <source>
        <dbReference type="SAM" id="Phobius"/>
    </source>
</evidence>
<dbReference type="PROSITE" id="PS00237">
    <property type="entry name" value="G_PROTEIN_RECEP_F1_1"/>
    <property type="match status" value="1"/>
</dbReference>
<dbReference type="Gene3D" id="1.20.1070.10">
    <property type="entry name" value="Rhodopsin 7-helix transmembrane proteins"/>
    <property type="match status" value="1"/>
</dbReference>
<evidence type="ECO:0000313" key="18">
    <source>
        <dbReference type="Ensembl" id="ENSDCDP00010053826.1"/>
    </source>
</evidence>
<feature type="domain" description="G-protein coupled receptors family 1 profile" evidence="17">
    <location>
        <begin position="35"/>
        <end position="299"/>
    </location>
</feature>
<reference evidence="18" key="3">
    <citation type="submission" date="2025-09" db="UniProtKB">
        <authorList>
            <consortium name="Ensembl"/>
        </authorList>
    </citation>
    <scope>IDENTIFICATION</scope>
</reference>
<dbReference type="GeneTree" id="ENSGT00940000159538"/>
<evidence type="ECO:0000256" key="12">
    <source>
        <dbReference type="ARBA" id="ARBA00023288"/>
    </source>
</evidence>
<dbReference type="PROSITE" id="PS50262">
    <property type="entry name" value="G_PROTEIN_RECEP_F1_2"/>
    <property type="match status" value="1"/>
</dbReference>
<keyword evidence="19" id="KW-1185">Reference proteome</keyword>
<evidence type="ECO:0000256" key="1">
    <source>
        <dbReference type="ARBA" id="ARBA00004651"/>
    </source>
</evidence>
<dbReference type="GO" id="GO:0051380">
    <property type="term" value="F:norepinephrine binding"/>
    <property type="evidence" value="ECO:0007669"/>
    <property type="project" value="TreeGrafter"/>
</dbReference>
<dbReference type="SUPFAM" id="SSF81321">
    <property type="entry name" value="Family A G protein-coupled receptor-like"/>
    <property type="match status" value="1"/>
</dbReference>
<evidence type="ECO:0000256" key="3">
    <source>
        <dbReference type="ARBA" id="ARBA00022475"/>
    </source>
</evidence>
<feature type="transmembrane region" description="Helical" evidence="16">
    <location>
        <begin position="20"/>
        <end position="44"/>
    </location>
</feature>
<dbReference type="GO" id="GO:0043410">
    <property type="term" value="P:positive regulation of MAPK cascade"/>
    <property type="evidence" value="ECO:0007669"/>
    <property type="project" value="TreeGrafter"/>
</dbReference>
<dbReference type="GO" id="GO:0005886">
    <property type="term" value="C:plasma membrane"/>
    <property type="evidence" value="ECO:0007669"/>
    <property type="project" value="UniProtKB-SubCell"/>
</dbReference>